<keyword evidence="1" id="KW-0238">DNA-binding</keyword>
<dbReference type="EMBL" id="JAPFFL010000016">
    <property type="protein sequence ID" value="KAJ6675105.1"/>
    <property type="molecule type" value="Genomic_DNA"/>
</dbReference>
<dbReference type="GO" id="GO:0003677">
    <property type="term" value="F:DNA binding"/>
    <property type="evidence" value="ECO:0007669"/>
    <property type="project" value="UniProtKB-KW"/>
</dbReference>
<reference evidence="1" key="2">
    <citation type="journal article" date="2023" name="Int. J. Mol. Sci.">
        <title>De Novo Assembly and Annotation of 11 Diverse Shrub Willow (Salix) Genomes Reveals Novel Gene Organization in Sex-Linked Regions.</title>
        <authorList>
            <person name="Hyden B."/>
            <person name="Feng K."/>
            <person name="Yates T.B."/>
            <person name="Jawdy S."/>
            <person name="Cereghino C."/>
            <person name="Smart L.B."/>
            <person name="Muchero W."/>
        </authorList>
    </citation>
    <scope>NUCLEOTIDE SEQUENCE [LARGE SCALE GENOMIC DNA]</scope>
    <source>
        <tissue evidence="1">Shoot tip</tissue>
    </source>
</reference>
<dbReference type="GO" id="GO:0031011">
    <property type="term" value="C:Ino80 complex"/>
    <property type="evidence" value="ECO:0007669"/>
    <property type="project" value="InterPro"/>
</dbReference>
<keyword evidence="2" id="KW-1185">Reference proteome</keyword>
<organism evidence="1 2">
    <name type="scientific">Salix viminalis</name>
    <name type="common">Common osier</name>
    <name type="synonym">Basket willow</name>
    <dbReference type="NCBI Taxonomy" id="40686"/>
    <lineage>
        <taxon>Eukaryota</taxon>
        <taxon>Viridiplantae</taxon>
        <taxon>Streptophyta</taxon>
        <taxon>Embryophyta</taxon>
        <taxon>Tracheophyta</taxon>
        <taxon>Spermatophyta</taxon>
        <taxon>Magnoliopsida</taxon>
        <taxon>eudicotyledons</taxon>
        <taxon>Gunneridae</taxon>
        <taxon>Pentapetalae</taxon>
        <taxon>rosids</taxon>
        <taxon>fabids</taxon>
        <taxon>Malpighiales</taxon>
        <taxon>Salicaceae</taxon>
        <taxon>Saliceae</taxon>
        <taxon>Salix</taxon>
    </lineage>
</organism>
<dbReference type="AlphaFoldDB" id="A0A9Q0SFF7"/>
<dbReference type="PANTHER" id="PTHR13052:SF3">
    <property type="entry name" value="NUCLEAR FACTOR RELATED TO KAPPA-B-BINDING PROTEIN"/>
    <property type="match status" value="1"/>
</dbReference>
<accession>A0A9Q0SFF7</accession>
<dbReference type="PANTHER" id="PTHR13052">
    <property type="entry name" value="NFRKB-RELATED"/>
    <property type="match status" value="1"/>
</dbReference>
<evidence type="ECO:0000313" key="2">
    <source>
        <dbReference type="Proteomes" id="UP001151529"/>
    </source>
</evidence>
<protein>
    <submittedName>
        <fullName evidence="1">DNA-BINDING PROTEIN-LIKE</fullName>
    </submittedName>
</protein>
<reference evidence="1" key="1">
    <citation type="submission" date="2022-11" db="EMBL/GenBank/DDBJ databases">
        <authorList>
            <person name="Hyden B.L."/>
            <person name="Feng K."/>
            <person name="Yates T."/>
            <person name="Jawdy S."/>
            <person name="Smart L.B."/>
            <person name="Muchero W."/>
        </authorList>
    </citation>
    <scope>NUCLEOTIDE SEQUENCE</scope>
    <source>
        <tissue evidence="1">Shoot tip</tissue>
    </source>
</reference>
<proteinExistence type="predicted"/>
<dbReference type="InterPro" id="IPR024867">
    <property type="entry name" value="NFRKB"/>
</dbReference>
<comment type="caution">
    <text evidence="1">The sequence shown here is derived from an EMBL/GenBank/DDBJ whole genome shotgun (WGS) entry which is preliminary data.</text>
</comment>
<sequence length="130" mass="14809">MGIQKVFHRSSSSDKLSCVFNGEVKLMRDNPVLGADSGNDSDDCELAELNCELGMVEEEERFHLSAYLPDMDQEMFCLTMKELFDGSEIYFGNPLDEFFKKLKAGFYPPKVACFREGLQFFTEEAILSFT</sequence>
<dbReference type="Proteomes" id="UP001151529">
    <property type="component" value="Chromosome 14"/>
</dbReference>
<evidence type="ECO:0000313" key="1">
    <source>
        <dbReference type="EMBL" id="KAJ6675105.1"/>
    </source>
</evidence>
<dbReference type="OrthoDB" id="1938996at2759"/>
<gene>
    <name evidence="1" type="ORF">OIU85_011292</name>
</gene>
<name>A0A9Q0SFF7_SALVM</name>